<evidence type="ECO:0000313" key="1">
    <source>
        <dbReference type="EMBL" id="SVC21475.1"/>
    </source>
</evidence>
<accession>A0A382KD06</accession>
<sequence>VDTDDDEYCLSNIFNTYYVDEDGDDLGGALANDYLCSDDADASWELNNNDNDDACTSNLYADYCVDSDGDDHADAITATDICTDHAGSYFASGDDCAVDTDDDEYCLSNTFNTYYVDEDLDDLGGALANDYLCSDDADASWELNNNDNDDACNSNEYQDWCADTDEDGQGGALTNDDLCTDDTGDEGSVTNCTDADDACTANDYQDWYTDTDEDGQGSD</sequence>
<dbReference type="EMBL" id="UINC01079455">
    <property type="protein sequence ID" value="SVC21475.1"/>
    <property type="molecule type" value="Genomic_DNA"/>
</dbReference>
<name>A0A382KD06_9ZZZZ</name>
<protein>
    <submittedName>
        <fullName evidence="1">Uncharacterized protein</fullName>
    </submittedName>
</protein>
<feature type="non-terminal residue" evidence="1">
    <location>
        <position position="219"/>
    </location>
</feature>
<proteinExistence type="predicted"/>
<reference evidence="1" key="1">
    <citation type="submission" date="2018-05" db="EMBL/GenBank/DDBJ databases">
        <authorList>
            <person name="Lanie J.A."/>
            <person name="Ng W.-L."/>
            <person name="Kazmierczak K.M."/>
            <person name="Andrzejewski T.M."/>
            <person name="Davidsen T.M."/>
            <person name="Wayne K.J."/>
            <person name="Tettelin H."/>
            <person name="Glass J.I."/>
            <person name="Rusch D."/>
            <person name="Podicherti R."/>
            <person name="Tsui H.-C.T."/>
            <person name="Winkler M.E."/>
        </authorList>
    </citation>
    <scope>NUCLEOTIDE SEQUENCE</scope>
</reference>
<gene>
    <name evidence="1" type="ORF">METZ01_LOCUS274329</name>
</gene>
<dbReference type="AlphaFoldDB" id="A0A382KD06"/>
<organism evidence="1">
    <name type="scientific">marine metagenome</name>
    <dbReference type="NCBI Taxonomy" id="408172"/>
    <lineage>
        <taxon>unclassified sequences</taxon>
        <taxon>metagenomes</taxon>
        <taxon>ecological metagenomes</taxon>
    </lineage>
</organism>
<feature type="non-terminal residue" evidence="1">
    <location>
        <position position="1"/>
    </location>
</feature>